<dbReference type="InterPro" id="IPR028948">
    <property type="entry name" value="Ntox28"/>
</dbReference>
<evidence type="ECO:0000256" key="2">
    <source>
        <dbReference type="ARBA" id="ARBA00022525"/>
    </source>
</evidence>
<dbReference type="PANTHER" id="PTHR32305:SF15">
    <property type="entry name" value="PROTEIN RHSA-RELATED"/>
    <property type="match status" value="1"/>
</dbReference>
<evidence type="ECO:0000256" key="3">
    <source>
        <dbReference type="ARBA" id="ARBA00022729"/>
    </source>
</evidence>
<comment type="subcellular location">
    <subcellularLocation>
        <location evidence="1">Secreted</location>
    </subcellularLocation>
</comment>
<evidence type="ECO:0000259" key="9">
    <source>
        <dbReference type="Pfam" id="PF25023"/>
    </source>
</evidence>
<dbReference type="NCBIfam" id="TIGR03696">
    <property type="entry name" value="Rhs_assc_core"/>
    <property type="match status" value="1"/>
</dbReference>
<feature type="domain" description="Teneurin-like YD-shell" evidence="9">
    <location>
        <begin position="1656"/>
        <end position="1753"/>
    </location>
</feature>
<dbReference type="Pfam" id="PF05593">
    <property type="entry name" value="RHS_repeat"/>
    <property type="match status" value="2"/>
</dbReference>
<feature type="compositionally biased region" description="Low complexity" evidence="6">
    <location>
        <begin position="45"/>
        <end position="58"/>
    </location>
</feature>
<dbReference type="GO" id="GO:0005576">
    <property type="term" value="C:extracellular region"/>
    <property type="evidence" value="ECO:0007669"/>
    <property type="project" value="UniProtKB-SubCell"/>
</dbReference>
<dbReference type="InterPro" id="IPR022045">
    <property type="entry name" value="TcdB_toxin_mid/N"/>
</dbReference>
<name>A0A090DWA9_MESPL</name>
<feature type="compositionally biased region" description="Polar residues" evidence="6">
    <location>
        <begin position="18"/>
        <end position="44"/>
    </location>
</feature>
<keyword evidence="4" id="KW-0677">Repeat</keyword>
<dbReference type="InterPro" id="IPR031325">
    <property type="entry name" value="RHS_repeat"/>
</dbReference>
<organism evidence="10 11">
    <name type="scientific">Mesorhizobium plurifarium</name>
    <dbReference type="NCBI Taxonomy" id="69974"/>
    <lineage>
        <taxon>Bacteria</taxon>
        <taxon>Pseudomonadati</taxon>
        <taxon>Pseudomonadota</taxon>
        <taxon>Alphaproteobacteria</taxon>
        <taxon>Hyphomicrobiales</taxon>
        <taxon>Phyllobacteriaceae</taxon>
        <taxon>Mesorhizobium</taxon>
    </lineage>
</organism>
<feature type="region of interest" description="Disordered" evidence="6">
    <location>
        <begin position="1904"/>
        <end position="1965"/>
    </location>
</feature>
<evidence type="ECO:0000259" key="8">
    <source>
        <dbReference type="Pfam" id="PF15605"/>
    </source>
</evidence>
<dbReference type="Pfam" id="PF12256">
    <property type="entry name" value="TcdB_toxin_midN"/>
    <property type="match status" value="1"/>
</dbReference>
<evidence type="ECO:0000256" key="5">
    <source>
        <dbReference type="ARBA" id="ARBA00023026"/>
    </source>
</evidence>
<keyword evidence="11" id="KW-1185">Reference proteome</keyword>
<dbReference type="Gene3D" id="2.180.10.10">
    <property type="entry name" value="RHS repeat-associated core"/>
    <property type="match status" value="1"/>
</dbReference>
<dbReference type="CDD" id="cd20700">
    <property type="entry name" value="CdiA-CT_Ec_tRNase"/>
    <property type="match status" value="1"/>
</dbReference>
<dbReference type="InterPro" id="IPR056823">
    <property type="entry name" value="TEN-like_YD-shell"/>
</dbReference>
<evidence type="ECO:0000256" key="6">
    <source>
        <dbReference type="SAM" id="MobiDB-lite"/>
    </source>
</evidence>
<feature type="region of interest" description="Disordered" evidence="6">
    <location>
        <begin position="1"/>
        <end position="73"/>
    </location>
</feature>
<dbReference type="InterPro" id="IPR022385">
    <property type="entry name" value="Rhs_assc_core"/>
</dbReference>
<evidence type="ECO:0000256" key="4">
    <source>
        <dbReference type="ARBA" id="ARBA00022737"/>
    </source>
</evidence>
<dbReference type="Pfam" id="PF13517">
    <property type="entry name" value="FG-GAP_3"/>
    <property type="match status" value="1"/>
</dbReference>
<evidence type="ECO:0000259" key="7">
    <source>
        <dbReference type="Pfam" id="PF12256"/>
    </source>
</evidence>
<dbReference type="Proteomes" id="UP000045285">
    <property type="component" value="Unassembled WGS sequence"/>
</dbReference>
<dbReference type="Pfam" id="PF15605">
    <property type="entry name" value="Ntox28"/>
    <property type="match status" value="1"/>
</dbReference>
<dbReference type="Pfam" id="PF25023">
    <property type="entry name" value="TEN_YD-shell"/>
    <property type="match status" value="1"/>
</dbReference>
<evidence type="ECO:0000313" key="10">
    <source>
        <dbReference type="EMBL" id="CDX21286.1"/>
    </source>
</evidence>
<dbReference type="GO" id="GO:0005737">
    <property type="term" value="C:cytoplasm"/>
    <property type="evidence" value="ECO:0007669"/>
    <property type="project" value="InterPro"/>
</dbReference>
<accession>A0A090DWA9</accession>
<keyword evidence="3" id="KW-0732">Signal</keyword>
<dbReference type="EMBL" id="CCMZ01000029">
    <property type="protein sequence ID" value="CDX21286.1"/>
    <property type="molecule type" value="Genomic_DNA"/>
</dbReference>
<dbReference type="InterPro" id="IPR006530">
    <property type="entry name" value="YD"/>
</dbReference>
<dbReference type="InterPro" id="IPR050708">
    <property type="entry name" value="T6SS_VgrG/RHS"/>
</dbReference>
<feature type="domain" description="Insecticide toxin TcdB middle/N-terminal" evidence="7">
    <location>
        <begin position="701"/>
        <end position="837"/>
    </location>
</feature>
<dbReference type="InterPro" id="IPR028994">
    <property type="entry name" value="Integrin_alpha_N"/>
</dbReference>
<feature type="domain" description="Bacterial toxin 28" evidence="8">
    <location>
        <begin position="1848"/>
        <end position="1933"/>
    </location>
</feature>
<dbReference type="Pfam" id="PF03534">
    <property type="entry name" value="SpvB"/>
    <property type="match status" value="1"/>
</dbReference>
<evidence type="ECO:0008006" key="12">
    <source>
        <dbReference type="Google" id="ProtNLM"/>
    </source>
</evidence>
<reference evidence="11" key="1">
    <citation type="submission" date="2014-08" db="EMBL/GenBank/DDBJ databases">
        <authorList>
            <person name="Moulin L."/>
        </authorList>
    </citation>
    <scope>NUCLEOTIDE SEQUENCE [LARGE SCALE GENOMIC DNA]</scope>
</reference>
<dbReference type="NCBIfam" id="TIGR01643">
    <property type="entry name" value="YD_repeat_2x"/>
    <property type="match status" value="3"/>
</dbReference>
<dbReference type="InterPro" id="IPR003284">
    <property type="entry name" value="Sal_SpvB"/>
</dbReference>
<evidence type="ECO:0000313" key="11">
    <source>
        <dbReference type="Proteomes" id="UP000045285"/>
    </source>
</evidence>
<gene>
    <name evidence="10" type="ORF">MPL3356_350034</name>
</gene>
<keyword evidence="2" id="KW-0964">Secreted</keyword>
<dbReference type="InterPro" id="IPR013517">
    <property type="entry name" value="FG-GAP"/>
</dbReference>
<evidence type="ECO:0000256" key="1">
    <source>
        <dbReference type="ARBA" id="ARBA00004613"/>
    </source>
</evidence>
<keyword evidence="5" id="KW-0843">Virulence</keyword>
<sequence>MTGAPDEASKVGADPASATATGGDQTESGTSAATGDAEATSNQPTEAQAAAATTTTTTSDSGDPEAIGTPKVDLPKAAGNGNLGYSIAIDVPAFHGIEPQITLNYDSSRKTKLGGLYQGWLGYAWGLDGIDVIERATPGYGMPAYDANDIYLLDGQAMVACVAGMVSPSCSTGGTHATENESYRRIALNSTTNEWKVTDRDGTVSTFRSVGALANLNPATGTPAYDLAFSYRWLLTSVTDTNGNTITYSYTCPTSPTCYPASVTYNGASIQFYYETRPDMILMGNGRDISETSQRIKTIGITVSGAARSAYKLTYDQAPFSNTSRLTQVTRYGTDATVTADGTISGGTSKVIAQMTYQNTDGVYTTLSTPNGPPDIPGFDGAARPRQVGDLDFDGRDEIYGLFTDNNTSSGGGTQTNYEKIYRFDSAGSSLTPISVTLESHGISVNPDGHENLVIPGRFISSKNTMDLAYVAKNAEVNQHNGTTTNSAYSSILTTDAQLAMTKRACTPTPPSGYQTVCAALPNTSSLVDLSTIFIADVDGDGVDTANYSTGGALYGLVGFGDFLGNGRQQPIVRANGNFKKGVLSNGKWQGSGPSYSFDCGFGGRSDGSGTCTFADVNGDGASDVVRFRSGSTAIWLSTGAGFKNYTVTSVSGSSAILTDFDNDGREDLITVAGSASTDPDRVAAVRIYSLRPSSTAMAPVQFTLPSSMSATTIIGDFNGDGLPDFTDYAHRFISNAGTGNPNLVKQIVTELGGTVAVEYTPSSRWTNNYLPQLVHAVTKLSVSDGRGQTAVSTYSYAGGTYDPAARKFLGFASIVETKPLANGETAAPTVTTTYRQDLASYGLPSLTVWKDGAGVVHKQVAETYAVNTASKPYWVQNTATDTTLTENVTRTLRVERGFDAYNNVVSLKDYGRTDVSGDETWTERFFSPNTSAYIVSALIAERTHAGLTGTDPYVSYKHNYYDGNTTDVWAVPTKGNLTWVQSFSDVTTGKATDQFFAYDSYGNKIVASNSLGHKTEWDYDATYHLYPVTERAPKYFATGGQTADTRFVSTATFNAVCGLPATKTDVNGLVKTFAYDPFCRPSQVSQSVTGAYAKTRFENEGNPATQALVKYTPLPNGAGEDFTRSYYDGLGRVYRVETPGETAAGPRRIADTDYDQRSNVLRTAFPRFVGDTAQWTTNSYDWNDRLVLTVNPDTSQRTYVHELATSATTFPRLYAVTMTDEVGHQTKTAMSTRGDVATIFRDVGGLNLTESRTYDVLGRLIGVTDPGGSNWSYTYDMLGNRLSATDPDLGTWTYVYDAANRLISQTDARGTVTALSYDQMDRLTLKAATPSGGSAVTLTQNTYDQASAGFYNIGQLTTSTNPAATQSFKYDGFGKVARQDATIGALTHTTITTRDASGQPIATQYLPVQLDFGTVAAPLQYTAGNKLASASGFITSTIYEADGQTREINYANGVKTAFTYSPTRRWVTRVTTSKGATVLLDDQYARDTLGRITGTTGLTASDSWTYGYDNADRLTSSDNLGDNTLDESFVYAANDNLTSRTRVAGTYTYPAATAPRPHAPTSVGANAMAYDANGNLTSDGSRTLTWDEANRLKTVSLASNTVNLSYGPDGARVKKASTFATTLYPDASVEIDPAIPGSEIYTRYPHPDIKVVGATKYFLHRDHLASVRMVTDSSGAVTEATNYATYGERLNSGFQTQKSYIGERFDPETGLLYLNARYMDPVLGRFISPDDWNPTLPGVGTNRYAYALNDPVNKADNNGHGDDDIPGLGHNGGPMLDDGDPEANIDPYGGVSLGSHFSHAPKVYEVNPNPIALFLGGSLIIARDIAEHQKLDGLSVDQRATITHIDNRIRNTLNEEHYHAVREELAGKVVKINPKDDEPYDHITEVRQNLAGQIKDINRLKDELDQTKHPNLDPRAKKSMEDALSRASKSADAAKKALDGKTTQQTHDKTSDSANSKPGKTPYP</sequence>
<proteinExistence type="predicted"/>
<protein>
    <recommendedName>
        <fullName evidence="12">Insecticide toxin TcdB middle/N-terminal domain-containing protein</fullName>
    </recommendedName>
</protein>
<dbReference type="SUPFAM" id="SSF69318">
    <property type="entry name" value="Integrin alpha N-terminal domain"/>
    <property type="match status" value="1"/>
</dbReference>
<feature type="compositionally biased region" description="Basic and acidic residues" evidence="6">
    <location>
        <begin position="1904"/>
        <end position="1925"/>
    </location>
</feature>
<dbReference type="PANTHER" id="PTHR32305">
    <property type="match status" value="1"/>
</dbReference>